<protein>
    <recommendedName>
        <fullName evidence="4">Calcineurin-like phosphoesterase domain-containing protein</fullName>
    </recommendedName>
</protein>
<gene>
    <name evidence="2" type="ORF">CATMQ487_01380</name>
</gene>
<dbReference type="PANTHER" id="PTHR34211">
    <property type="entry name" value="CALCINEURIN-LIKE METALLO-PHOSPHOESTERASE SUPERFAMILY PROTEIN"/>
    <property type="match status" value="1"/>
</dbReference>
<feature type="transmembrane region" description="Helical" evidence="1">
    <location>
        <begin position="434"/>
        <end position="453"/>
    </location>
</feature>
<evidence type="ECO:0000313" key="3">
    <source>
        <dbReference type="Proteomes" id="UP001057498"/>
    </source>
</evidence>
<accession>A0ABN6PHH6</accession>
<feature type="transmembrane region" description="Helical" evidence="1">
    <location>
        <begin position="510"/>
        <end position="536"/>
    </location>
</feature>
<dbReference type="PANTHER" id="PTHR34211:SF3">
    <property type="entry name" value="CALCINEURIN-LIKE METALLO-PHOSPHOESTERASE SUPERFAMILY PROTEIN"/>
    <property type="match status" value="1"/>
</dbReference>
<keyword evidence="3" id="KW-1185">Reference proteome</keyword>
<dbReference type="Proteomes" id="UP001057498">
    <property type="component" value="Chromosome"/>
</dbReference>
<organism evidence="2 3">
    <name type="scientific">Sphaerotilus microaerophilus</name>
    <dbReference type="NCBI Taxonomy" id="2914710"/>
    <lineage>
        <taxon>Bacteria</taxon>
        <taxon>Pseudomonadati</taxon>
        <taxon>Pseudomonadota</taxon>
        <taxon>Betaproteobacteria</taxon>
        <taxon>Burkholderiales</taxon>
        <taxon>Sphaerotilaceae</taxon>
        <taxon>Sphaerotilus</taxon>
    </lineage>
</organism>
<feature type="transmembrane region" description="Helical" evidence="1">
    <location>
        <begin position="407"/>
        <end position="428"/>
    </location>
</feature>
<feature type="transmembrane region" description="Helical" evidence="1">
    <location>
        <begin position="465"/>
        <end position="486"/>
    </location>
</feature>
<name>A0ABN6PHH6_9BURK</name>
<keyword evidence="1" id="KW-1133">Transmembrane helix</keyword>
<keyword evidence="1" id="KW-0812">Transmembrane</keyword>
<dbReference type="InterPro" id="IPR029052">
    <property type="entry name" value="Metallo-depent_PP-like"/>
</dbReference>
<sequence>MSWYAPIGLRQIAQQQLWSTQLLHNLDRRETFHGPFELIDLRDADTGGGFGFDFVADTGDGGCPTYAVARGLLAPELVAEGAAAPLPEGRLLILGGDLAYPAASPEGYQSRLVEMFELARDGRSRFRPVAGDLPADAPFAPDQKLVAAIPQNHDWFDSASTFCRYFVHDEKAGLVGARAPQTRSYFGIALPHDWFVLGFDFALTGDLDRQQFEAFGRLVTSGQIPRGAQLVLIYPEPYWTRPFASLLRAAYPLRFQRFEHLCAEHGLHVRLRLAGDLHHYVRERLAAAPPVGLSCDLVTCGSGGAFGHATHCVEVTEPKVLQWASEPDAVPEELRGRIVLGRVRDAAQAAGLGLCVEPAASTCPAPGDAVPPAAPVCYPDQATSHRQARGNVLALLRPRGERWWASNLAFALLIGVLLQACSGLLAPWLPWPALLQGLAGVALLFTALMLTTDNDPARAGRAERAWGGVLGALLLALAAVLGWGLAPLRPALAAPGAPGVSLLPVDGLRVLVFGLGSTALAVLAGALGVGAFLWLLSCVAGRAVTNTSSALSLQGHKGFLRFRVHAGGLEAVMLGCDEVPQRWVPRHERSAEGLPWWEPAPGEPPLRWRVVDRFEAVRSLADAGIAGQDTAQAR</sequence>
<proteinExistence type="predicted"/>
<dbReference type="EMBL" id="AP025730">
    <property type="protein sequence ID" value="BDI03168.1"/>
    <property type="molecule type" value="Genomic_DNA"/>
</dbReference>
<reference evidence="2" key="1">
    <citation type="submission" date="2022-04" db="EMBL/GenBank/DDBJ databases">
        <title>Whole genome sequence of Sphaerotilus sp. FB-5.</title>
        <authorList>
            <person name="Takeda M."/>
            <person name="Narihara S."/>
            <person name="Akimoto M."/>
            <person name="Akimoto R."/>
            <person name="Nishiyashiki S."/>
            <person name="Murakami T."/>
        </authorList>
    </citation>
    <scope>NUCLEOTIDE SEQUENCE</scope>
    <source>
        <strain evidence="2">FB-5</strain>
    </source>
</reference>
<dbReference type="SUPFAM" id="SSF56300">
    <property type="entry name" value="Metallo-dependent phosphatases"/>
    <property type="match status" value="1"/>
</dbReference>
<keyword evidence="1" id="KW-0472">Membrane</keyword>
<evidence type="ECO:0000313" key="2">
    <source>
        <dbReference type="EMBL" id="BDI03168.1"/>
    </source>
</evidence>
<evidence type="ECO:0000256" key="1">
    <source>
        <dbReference type="SAM" id="Phobius"/>
    </source>
</evidence>
<evidence type="ECO:0008006" key="4">
    <source>
        <dbReference type="Google" id="ProtNLM"/>
    </source>
</evidence>